<dbReference type="PANTHER" id="PTHR13377">
    <property type="entry name" value="PLACENTAL PROTEIN 6"/>
    <property type="match status" value="1"/>
</dbReference>
<dbReference type="GO" id="GO:0005794">
    <property type="term" value="C:Golgi apparatus"/>
    <property type="evidence" value="ECO:0007669"/>
    <property type="project" value="TreeGrafter"/>
</dbReference>
<feature type="compositionally biased region" description="Low complexity" evidence="5">
    <location>
        <begin position="379"/>
        <end position="395"/>
    </location>
</feature>
<evidence type="ECO:0000313" key="8">
    <source>
        <dbReference type="Proteomes" id="UP000283895"/>
    </source>
</evidence>
<dbReference type="PANTHER" id="PTHR13377:SF3">
    <property type="entry name" value="TRANSMEMBRANE PROTEIN 115"/>
    <property type="match status" value="1"/>
</dbReference>
<dbReference type="GO" id="GO:0016020">
    <property type="term" value="C:membrane"/>
    <property type="evidence" value="ECO:0007669"/>
    <property type="project" value="UniProtKB-SubCell"/>
</dbReference>
<feature type="transmembrane region" description="Helical" evidence="6">
    <location>
        <begin position="150"/>
        <end position="173"/>
    </location>
</feature>
<keyword evidence="3 6" id="KW-1133">Transmembrane helix</keyword>
<evidence type="ECO:0000256" key="3">
    <source>
        <dbReference type="ARBA" id="ARBA00022989"/>
    </source>
</evidence>
<comment type="subcellular location">
    <subcellularLocation>
        <location evidence="1">Membrane</location>
        <topology evidence="1">Multi-pass membrane protein</topology>
    </subcellularLocation>
</comment>
<reference evidence="7 8" key="1">
    <citation type="submission" date="2015-09" db="EMBL/GenBank/DDBJ databases">
        <title>Host preference determinants of Valsa canker pathogens revealed by comparative genomics.</title>
        <authorList>
            <person name="Yin Z."/>
            <person name="Huang L."/>
        </authorList>
    </citation>
    <scope>NUCLEOTIDE SEQUENCE [LARGE SCALE GENOMIC DNA]</scope>
    <source>
        <strain evidence="7 8">03-1</strain>
    </source>
</reference>
<feature type="region of interest" description="Disordered" evidence="5">
    <location>
        <begin position="369"/>
        <end position="434"/>
    </location>
</feature>
<feature type="region of interest" description="Disordered" evidence="5">
    <location>
        <begin position="303"/>
        <end position="335"/>
    </location>
</feature>
<sequence>MCPCNPSVLGATLIGRAPDLAKDQDQVLGINIPPVTRILLITLGLQSVLSAAIRYKQWTADNEIVIPYLTLVPQLSLIYPWTFLTTTLVENNVFTLAIAVLTLYNGGRYLERAWSSREFAKFLLITALVPNTLCFGTMIIFFTFTRNESWTLTTIAGTIPLQISFLVAFSQLVPAHTVTLFRGILSLRVPRFPLVYLGLVLLLSLTPLLTAASFLLATFAFLTSWTYLRFYKTVFPDLDSSQSPYSSSSSTSLRGDASETFAFSEFFPGPAKPLVAAVGDQIFNILVSLRLCTPFSQAEVSAAGGGYHPHHSSSSNASHGHRGGAAPGSARAEAERRRALALKALDQRLHAATAGRGGAAAATASMAGRAVSPAPPAPSTTAAGMAGPTTATGPTVSQQPVSNNQTAMTSRPSDGMLGETSFNPDHDDGDKSEP</sequence>
<accession>A0A423WT22</accession>
<dbReference type="AlphaFoldDB" id="A0A423WT22"/>
<evidence type="ECO:0000256" key="6">
    <source>
        <dbReference type="SAM" id="Phobius"/>
    </source>
</evidence>
<feature type="transmembrane region" description="Helical" evidence="6">
    <location>
        <begin position="65"/>
        <end position="81"/>
    </location>
</feature>
<feature type="compositionally biased region" description="Basic and acidic residues" evidence="5">
    <location>
        <begin position="424"/>
        <end position="434"/>
    </location>
</feature>
<comment type="caution">
    <text evidence="7">The sequence shown here is derived from an EMBL/GenBank/DDBJ whole genome shotgun (WGS) entry which is preliminary data.</text>
</comment>
<keyword evidence="8" id="KW-1185">Reference proteome</keyword>
<evidence type="ECO:0000256" key="5">
    <source>
        <dbReference type="SAM" id="MobiDB-lite"/>
    </source>
</evidence>
<feature type="compositionally biased region" description="Polar residues" evidence="5">
    <location>
        <begin position="396"/>
        <end position="412"/>
    </location>
</feature>
<dbReference type="SMART" id="SM01160">
    <property type="entry name" value="DUF1751"/>
    <property type="match status" value="1"/>
</dbReference>
<name>A0A423WT22_9PEZI</name>
<dbReference type="InterPro" id="IPR013861">
    <property type="entry name" value="TMEM115/Pdh1/Rbl19"/>
</dbReference>
<protein>
    <recommendedName>
        <fullName evidence="9">Peptidase S54 rhomboid domain-containing protein</fullName>
    </recommendedName>
</protein>
<keyword evidence="2 6" id="KW-0812">Transmembrane</keyword>
<dbReference type="InterPro" id="IPR035952">
    <property type="entry name" value="Rhomboid-like_sf"/>
</dbReference>
<feature type="transmembrane region" description="Helical" evidence="6">
    <location>
        <begin position="122"/>
        <end position="144"/>
    </location>
</feature>
<dbReference type="EMBL" id="LKEA01000010">
    <property type="protein sequence ID" value="ROW06588.1"/>
    <property type="molecule type" value="Genomic_DNA"/>
</dbReference>
<gene>
    <name evidence="7" type="ORF">VMCG_04381</name>
</gene>
<dbReference type="STRING" id="356882.A0A423WT22"/>
<dbReference type="Proteomes" id="UP000283895">
    <property type="component" value="Unassembled WGS sequence"/>
</dbReference>
<dbReference type="OrthoDB" id="73612at2759"/>
<feature type="transmembrane region" description="Helical" evidence="6">
    <location>
        <begin position="93"/>
        <end position="110"/>
    </location>
</feature>
<evidence type="ECO:0008006" key="9">
    <source>
        <dbReference type="Google" id="ProtNLM"/>
    </source>
</evidence>
<evidence type="ECO:0000313" key="7">
    <source>
        <dbReference type="EMBL" id="ROW06588.1"/>
    </source>
</evidence>
<proteinExistence type="predicted"/>
<evidence type="ECO:0000256" key="2">
    <source>
        <dbReference type="ARBA" id="ARBA00022692"/>
    </source>
</evidence>
<keyword evidence="4 6" id="KW-0472">Membrane</keyword>
<organism evidence="7 8">
    <name type="scientific">Cytospora schulzeri</name>
    <dbReference type="NCBI Taxonomy" id="448051"/>
    <lineage>
        <taxon>Eukaryota</taxon>
        <taxon>Fungi</taxon>
        <taxon>Dikarya</taxon>
        <taxon>Ascomycota</taxon>
        <taxon>Pezizomycotina</taxon>
        <taxon>Sordariomycetes</taxon>
        <taxon>Sordariomycetidae</taxon>
        <taxon>Diaporthales</taxon>
        <taxon>Cytosporaceae</taxon>
        <taxon>Cytospora</taxon>
    </lineage>
</organism>
<dbReference type="GO" id="GO:0006890">
    <property type="term" value="P:retrograde vesicle-mediated transport, Golgi to endoplasmic reticulum"/>
    <property type="evidence" value="ECO:0007669"/>
    <property type="project" value="InterPro"/>
</dbReference>
<evidence type="ECO:0000256" key="4">
    <source>
        <dbReference type="ARBA" id="ARBA00023136"/>
    </source>
</evidence>
<dbReference type="SUPFAM" id="SSF144091">
    <property type="entry name" value="Rhomboid-like"/>
    <property type="match status" value="1"/>
</dbReference>
<dbReference type="Pfam" id="PF08551">
    <property type="entry name" value="DUF1751"/>
    <property type="match status" value="1"/>
</dbReference>
<feature type="transmembrane region" description="Helical" evidence="6">
    <location>
        <begin position="194"/>
        <end position="222"/>
    </location>
</feature>
<evidence type="ECO:0000256" key="1">
    <source>
        <dbReference type="ARBA" id="ARBA00004141"/>
    </source>
</evidence>